<dbReference type="EMBL" id="JAUDCF010000022">
    <property type="protein sequence ID" value="MDM8146118.1"/>
    <property type="molecule type" value="Genomic_DNA"/>
</dbReference>
<proteinExistence type="predicted"/>
<gene>
    <name evidence="2" type="ORF">QUW02_09330</name>
</gene>
<reference evidence="2 3" key="1">
    <citation type="submission" date="2023-06" db="EMBL/GenBank/DDBJ databases">
        <authorList>
            <person name="Zeman M."/>
            <person name="Kubasova T."/>
            <person name="Jahodarova E."/>
            <person name="Nykrynova M."/>
            <person name="Rychlik I."/>
        </authorList>
    </citation>
    <scope>NUCLEOTIDE SEQUENCE [LARGE SCALE GENOMIC DNA]</scope>
    <source>
        <strain evidence="2 3">ET4</strain>
    </source>
</reference>
<evidence type="ECO:0000313" key="3">
    <source>
        <dbReference type="Proteomes" id="UP001228403"/>
    </source>
</evidence>
<keyword evidence="3" id="KW-1185">Reference proteome</keyword>
<organism evidence="2 3">
    <name type="scientific">Bacteroides eggerthii</name>
    <dbReference type="NCBI Taxonomy" id="28111"/>
    <lineage>
        <taxon>Bacteria</taxon>
        <taxon>Pseudomonadati</taxon>
        <taxon>Bacteroidota</taxon>
        <taxon>Bacteroidia</taxon>
        <taxon>Bacteroidales</taxon>
        <taxon>Bacteroidaceae</taxon>
        <taxon>Bacteroides</taxon>
    </lineage>
</organism>
<name>A0ABT7U8J6_9BACE</name>
<evidence type="ECO:0000313" key="2">
    <source>
        <dbReference type="EMBL" id="MDM8146118.1"/>
    </source>
</evidence>
<evidence type="ECO:0000259" key="1">
    <source>
        <dbReference type="Pfam" id="PF22273"/>
    </source>
</evidence>
<dbReference type="Proteomes" id="UP001228403">
    <property type="component" value="Unassembled WGS sequence"/>
</dbReference>
<feature type="domain" description="DUF6956" evidence="1">
    <location>
        <begin position="2"/>
        <end position="79"/>
    </location>
</feature>
<dbReference type="Pfam" id="PF22273">
    <property type="entry name" value="DUF6956"/>
    <property type="match status" value="1"/>
</dbReference>
<sequence>MNGSYDTLIITFSEPIRVLDGMFEDTDTWGVSTLKEWADTYESTRFTPINDYTAVITSEHNMKHVREWLERYLPIDSLQIR</sequence>
<dbReference type="InterPro" id="IPR054231">
    <property type="entry name" value="DUF6956"/>
</dbReference>
<reference evidence="3" key="2">
    <citation type="submission" date="2023-07" db="EMBL/GenBank/DDBJ databases">
        <title>Identification and characterization of horizontal gene transfer across gut microbiota members of farm animals based on homology search.</title>
        <authorList>
            <person name="Schwarzerova J."/>
            <person name="Nykrynova M."/>
            <person name="Jureckova K."/>
            <person name="Cejkova D."/>
            <person name="Rychlik I."/>
        </authorList>
    </citation>
    <scope>NUCLEOTIDE SEQUENCE [LARGE SCALE GENOMIC DNA]</scope>
    <source>
        <strain evidence="3">ET4</strain>
    </source>
</reference>
<accession>A0ABT7U8J6</accession>
<comment type="caution">
    <text evidence="2">The sequence shown here is derived from an EMBL/GenBank/DDBJ whole genome shotgun (WGS) entry which is preliminary data.</text>
</comment>
<protein>
    <recommendedName>
        <fullName evidence="1">DUF6956 domain-containing protein</fullName>
    </recommendedName>
</protein>